<organism evidence="2 3">
    <name type="scientific">Belliella aquatica</name>
    <dbReference type="NCBI Taxonomy" id="1323734"/>
    <lineage>
        <taxon>Bacteria</taxon>
        <taxon>Pseudomonadati</taxon>
        <taxon>Bacteroidota</taxon>
        <taxon>Cytophagia</taxon>
        <taxon>Cytophagales</taxon>
        <taxon>Cyclobacteriaceae</taxon>
        <taxon>Belliella</taxon>
    </lineage>
</organism>
<evidence type="ECO:0008006" key="4">
    <source>
        <dbReference type="Google" id="ProtNLM"/>
    </source>
</evidence>
<reference evidence="3" key="1">
    <citation type="journal article" date="2019" name="Int. J. Syst. Evol. Microbiol.">
        <title>The Global Catalogue of Microorganisms (GCM) 10K type strain sequencing project: providing services to taxonomists for standard genome sequencing and annotation.</title>
        <authorList>
            <consortium name="The Broad Institute Genomics Platform"/>
            <consortium name="The Broad Institute Genome Sequencing Center for Infectious Disease"/>
            <person name="Wu L."/>
            <person name="Ma J."/>
        </authorList>
    </citation>
    <scope>NUCLEOTIDE SEQUENCE [LARGE SCALE GENOMIC DNA]</scope>
    <source>
        <strain evidence="3">CGMCC 1.12479</strain>
    </source>
</reference>
<sequence>MKAKALLIMGVLLFFCQMSVAQTFNEWFRQKRTQKEYLITQIAALEVYGNLLQKGYQTFQAGSGMVREIKSGEFSLHSNHLHTMLGLSPQLEPLANAVQLTQEYLGLAVAIRSSRQRMQKMNLDTEERLFLGEVYAGMLAKTLEATIKMDAFIRPGNYQMEPEQRLTLIKSMQEELEAINNDLFALNRMLDFHQAYGSKIKRENQVLQNILLR</sequence>
<keyword evidence="1" id="KW-0732">Signal</keyword>
<name>A0ABQ1M1S0_9BACT</name>
<evidence type="ECO:0000313" key="3">
    <source>
        <dbReference type="Proteomes" id="UP000635885"/>
    </source>
</evidence>
<dbReference type="RefSeq" id="WP_188440142.1">
    <property type="nucleotide sequence ID" value="NZ_BMFD01000002.1"/>
</dbReference>
<dbReference type="Proteomes" id="UP000635885">
    <property type="component" value="Unassembled WGS sequence"/>
</dbReference>
<evidence type="ECO:0000313" key="2">
    <source>
        <dbReference type="EMBL" id="GGC32245.1"/>
    </source>
</evidence>
<protein>
    <recommendedName>
        <fullName evidence="4">TerB family tellurite resistance protein</fullName>
    </recommendedName>
</protein>
<feature type="chain" id="PRO_5045165074" description="TerB family tellurite resistance protein" evidence="1">
    <location>
        <begin position="22"/>
        <end position="213"/>
    </location>
</feature>
<proteinExistence type="predicted"/>
<dbReference type="EMBL" id="BMFD01000002">
    <property type="protein sequence ID" value="GGC32245.1"/>
    <property type="molecule type" value="Genomic_DNA"/>
</dbReference>
<accession>A0ABQ1M1S0</accession>
<feature type="signal peptide" evidence="1">
    <location>
        <begin position="1"/>
        <end position="21"/>
    </location>
</feature>
<evidence type="ECO:0000256" key="1">
    <source>
        <dbReference type="SAM" id="SignalP"/>
    </source>
</evidence>
<keyword evidence="3" id="KW-1185">Reference proteome</keyword>
<gene>
    <name evidence="2" type="ORF">GCM10010993_09060</name>
</gene>
<comment type="caution">
    <text evidence="2">The sequence shown here is derived from an EMBL/GenBank/DDBJ whole genome shotgun (WGS) entry which is preliminary data.</text>
</comment>